<keyword evidence="2" id="KW-1185">Reference proteome</keyword>
<dbReference type="InterPro" id="IPR036224">
    <property type="entry name" value="GINS_bundle-like_dom_sf"/>
</dbReference>
<dbReference type="Gene3D" id="1.20.58.1030">
    <property type="match status" value="1"/>
</dbReference>
<dbReference type="Proteomes" id="UP001608902">
    <property type="component" value="Unassembled WGS sequence"/>
</dbReference>
<evidence type="ECO:0008006" key="3">
    <source>
        <dbReference type="Google" id="ProtNLM"/>
    </source>
</evidence>
<dbReference type="InterPro" id="IPR038749">
    <property type="entry name" value="Sld5_GINS_A"/>
</dbReference>
<dbReference type="PANTHER" id="PTHR21206">
    <property type="entry name" value="SLD5 PROTEIN"/>
    <property type="match status" value="1"/>
</dbReference>
<evidence type="ECO:0000313" key="2">
    <source>
        <dbReference type="Proteomes" id="UP001608902"/>
    </source>
</evidence>
<dbReference type="SUPFAM" id="SSF158573">
    <property type="entry name" value="GINS helical bundle-like"/>
    <property type="match status" value="1"/>
</dbReference>
<reference evidence="1 2" key="1">
    <citation type="submission" date="2024-08" db="EMBL/GenBank/DDBJ databases">
        <title>Gnathostoma spinigerum genome.</title>
        <authorList>
            <person name="Gonzalez-Bertolin B."/>
            <person name="Monzon S."/>
            <person name="Zaballos A."/>
            <person name="Jimenez P."/>
            <person name="Dekumyoy P."/>
            <person name="Varona S."/>
            <person name="Cuesta I."/>
            <person name="Sumanam S."/>
            <person name="Adisakwattana P."/>
            <person name="Gasser R.B."/>
            <person name="Hernandez-Gonzalez A."/>
            <person name="Young N.D."/>
            <person name="Perteguer M.J."/>
        </authorList>
    </citation>
    <scope>NUCLEOTIDE SEQUENCE [LARGE SCALE GENOMIC DNA]</scope>
    <source>
        <strain evidence="1">AL3</strain>
        <tissue evidence="1">Liver</tissue>
    </source>
</reference>
<organism evidence="1 2">
    <name type="scientific">Gnathostoma spinigerum</name>
    <dbReference type="NCBI Taxonomy" id="75299"/>
    <lineage>
        <taxon>Eukaryota</taxon>
        <taxon>Metazoa</taxon>
        <taxon>Ecdysozoa</taxon>
        <taxon>Nematoda</taxon>
        <taxon>Chromadorea</taxon>
        <taxon>Rhabditida</taxon>
        <taxon>Spirurina</taxon>
        <taxon>Gnathostomatomorpha</taxon>
        <taxon>Gnathostomatoidea</taxon>
        <taxon>Gnathostomatidae</taxon>
        <taxon>Gnathostoma</taxon>
    </lineage>
</organism>
<gene>
    <name evidence="1" type="ORF">AB6A40_010192</name>
</gene>
<accession>A0ABD6EU50</accession>
<sequence>MGDNGDSSALMSVNLLEESAYDEEDDAVTPAEVLERLTVAWKDELNAPRILPHRYDVLECIIDQNEGMEENLNRSQRRNDLKISIHRFELQRTQFIANEYLRIRLKKVGFPKLTVIFL</sequence>
<name>A0ABD6EU50_9BILA</name>
<dbReference type="EMBL" id="JBGFUD010012490">
    <property type="protein sequence ID" value="MFH4983483.1"/>
    <property type="molecule type" value="Genomic_DNA"/>
</dbReference>
<proteinExistence type="predicted"/>
<evidence type="ECO:0000313" key="1">
    <source>
        <dbReference type="EMBL" id="MFH4983483.1"/>
    </source>
</evidence>
<protein>
    <recommendedName>
        <fullName evidence="3">GINS complex subunit 4</fullName>
    </recommendedName>
</protein>
<dbReference type="PANTHER" id="PTHR21206:SF0">
    <property type="entry name" value="DNA REPLICATION COMPLEX GINS PROTEIN SLD5"/>
    <property type="match status" value="1"/>
</dbReference>
<comment type="caution">
    <text evidence="1">The sequence shown here is derived from an EMBL/GenBank/DDBJ whole genome shotgun (WGS) entry which is preliminary data.</text>
</comment>
<dbReference type="AlphaFoldDB" id="A0ABD6EU50"/>
<dbReference type="CDD" id="cd11711">
    <property type="entry name" value="GINS_A_Sld5"/>
    <property type="match status" value="1"/>
</dbReference>
<dbReference type="InterPro" id="IPR008591">
    <property type="entry name" value="GINS_Sld5"/>
</dbReference>